<dbReference type="GO" id="GO:0047617">
    <property type="term" value="F:fatty acyl-CoA hydrolase activity"/>
    <property type="evidence" value="ECO:0007669"/>
    <property type="project" value="TreeGrafter"/>
</dbReference>
<dbReference type="InterPro" id="IPR008272">
    <property type="entry name" value="HB-CoA_thioesterase_AS"/>
</dbReference>
<dbReference type="NCBIfam" id="TIGR00051">
    <property type="entry name" value="YbgC/FadM family acyl-CoA thioesterase"/>
    <property type="match status" value="1"/>
</dbReference>
<dbReference type="Pfam" id="PF03061">
    <property type="entry name" value="4HBT"/>
    <property type="match status" value="1"/>
</dbReference>
<comment type="similarity">
    <text evidence="1">Belongs to the 4-hydroxybenzoyl-CoA thioesterase family.</text>
</comment>
<evidence type="ECO:0000256" key="2">
    <source>
        <dbReference type="ARBA" id="ARBA00022801"/>
    </source>
</evidence>
<organism evidence="4 5">
    <name type="scientific">Virgibacillus phasianinus</name>
    <dbReference type="NCBI Taxonomy" id="2017483"/>
    <lineage>
        <taxon>Bacteria</taxon>
        <taxon>Bacillati</taxon>
        <taxon>Bacillota</taxon>
        <taxon>Bacilli</taxon>
        <taxon>Bacillales</taxon>
        <taxon>Bacillaceae</taxon>
        <taxon>Virgibacillus</taxon>
    </lineage>
</organism>
<accession>A0A220U2U1</accession>
<dbReference type="Gene3D" id="3.10.129.10">
    <property type="entry name" value="Hotdog Thioesterase"/>
    <property type="match status" value="1"/>
</dbReference>
<evidence type="ECO:0000256" key="1">
    <source>
        <dbReference type="ARBA" id="ARBA00005953"/>
    </source>
</evidence>
<dbReference type="RefSeq" id="WP_089061411.1">
    <property type="nucleotide sequence ID" value="NZ_CP022315.1"/>
</dbReference>
<dbReference type="InterPro" id="IPR006683">
    <property type="entry name" value="Thioestr_dom"/>
</dbReference>
<dbReference type="SUPFAM" id="SSF54637">
    <property type="entry name" value="Thioesterase/thiol ester dehydrase-isomerase"/>
    <property type="match status" value="1"/>
</dbReference>
<dbReference type="CDD" id="cd00586">
    <property type="entry name" value="4HBT"/>
    <property type="match status" value="1"/>
</dbReference>
<dbReference type="InterPro" id="IPR050563">
    <property type="entry name" value="4-hydroxybenzoyl-CoA_TE"/>
</dbReference>
<dbReference type="PANTHER" id="PTHR31793:SF27">
    <property type="entry name" value="NOVEL THIOESTERASE SUPERFAMILY DOMAIN AND SAPOSIN A-TYPE DOMAIN CONTAINING PROTEIN (0610012H03RIK)"/>
    <property type="match status" value="1"/>
</dbReference>
<dbReference type="PROSITE" id="PS01328">
    <property type="entry name" value="4HBCOA_THIOESTERASE"/>
    <property type="match status" value="1"/>
</dbReference>
<dbReference type="PIRSF" id="PIRSF003230">
    <property type="entry name" value="YbgC"/>
    <property type="match status" value="1"/>
</dbReference>
<dbReference type="OrthoDB" id="9800856at2"/>
<proteinExistence type="inferred from homology"/>
<name>A0A220U2U1_9BACI</name>
<protein>
    <submittedName>
        <fullName evidence="4">Thioesterase</fullName>
    </submittedName>
</protein>
<dbReference type="InterPro" id="IPR029069">
    <property type="entry name" value="HotDog_dom_sf"/>
</dbReference>
<dbReference type="KEGG" id="vil:CFK37_08220"/>
<dbReference type="EMBL" id="CP022315">
    <property type="protein sequence ID" value="ASK62151.1"/>
    <property type="molecule type" value="Genomic_DNA"/>
</dbReference>
<evidence type="ECO:0000313" key="5">
    <source>
        <dbReference type="Proteomes" id="UP000198312"/>
    </source>
</evidence>
<evidence type="ECO:0000313" key="4">
    <source>
        <dbReference type="EMBL" id="ASK62151.1"/>
    </source>
</evidence>
<reference evidence="4 5" key="1">
    <citation type="submission" date="2017-07" db="EMBL/GenBank/DDBJ databases">
        <title>Virgibacillus sp. LM2416.</title>
        <authorList>
            <person name="Tak E.J."/>
            <person name="Bae J.-W."/>
        </authorList>
    </citation>
    <scope>NUCLEOTIDE SEQUENCE [LARGE SCALE GENOMIC DNA]</scope>
    <source>
        <strain evidence="4 5">LM2416</strain>
    </source>
</reference>
<dbReference type="InterPro" id="IPR006684">
    <property type="entry name" value="YbgC/YbaW"/>
</dbReference>
<evidence type="ECO:0000259" key="3">
    <source>
        <dbReference type="Pfam" id="PF03061"/>
    </source>
</evidence>
<gene>
    <name evidence="4" type="ORF">CFK37_08220</name>
</gene>
<keyword evidence="5" id="KW-1185">Reference proteome</keyword>
<feature type="domain" description="Thioesterase" evidence="3">
    <location>
        <begin position="20"/>
        <end position="102"/>
    </location>
</feature>
<dbReference type="AlphaFoldDB" id="A0A220U2U1"/>
<keyword evidence="2" id="KW-0378">Hydrolase</keyword>
<sequence>MTESWHQEKMRVQYKDTDQMGIVHHGNYVTWFEVGRTEWMRHYGMAYSKMEASGLLLPVLDVNVTYKKPARYDDCIAIFTKIASYSPVRLEFEYEARRIGEEEFKQDGEQEVVEPVGELLAKGSTMHMWVNPEWKPARINRVAQEVYAILQNQGKN</sequence>
<dbReference type="Proteomes" id="UP000198312">
    <property type="component" value="Chromosome"/>
</dbReference>
<dbReference type="PANTHER" id="PTHR31793">
    <property type="entry name" value="4-HYDROXYBENZOYL-COA THIOESTERASE FAMILY MEMBER"/>
    <property type="match status" value="1"/>
</dbReference>